<dbReference type="SUPFAM" id="SSF56112">
    <property type="entry name" value="Protein kinase-like (PK-like)"/>
    <property type="match status" value="1"/>
</dbReference>
<protein>
    <submittedName>
        <fullName evidence="8">Cyclin dependent kinase like 1</fullName>
    </submittedName>
</protein>
<dbReference type="Gene3D" id="3.30.200.20">
    <property type="entry name" value="Phosphorylase Kinase, domain 1"/>
    <property type="match status" value="1"/>
</dbReference>
<keyword evidence="4" id="KW-0547">Nucleotide-binding</keyword>
<dbReference type="Gene3D" id="1.10.510.10">
    <property type="entry name" value="Transferase(Phosphotransferase) domain 1"/>
    <property type="match status" value="1"/>
</dbReference>
<dbReference type="PANTHER" id="PTHR24056:SF192">
    <property type="entry name" value="CYCLIN-DEPENDENT KINASE-LIKE 1"/>
    <property type="match status" value="1"/>
</dbReference>
<dbReference type="InterPro" id="IPR008271">
    <property type="entry name" value="Ser/Thr_kinase_AS"/>
</dbReference>
<accession>A0A8C0AP98</accession>
<organism evidence="8 9">
    <name type="scientific">Buteo japonicus</name>
    <dbReference type="NCBI Taxonomy" id="224669"/>
    <lineage>
        <taxon>Eukaryota</taxon>
        <taxon>Metazoa</taxon>
        <taxon>Chordata</taxon>
        <taxon>Craniata</taxon>
        <taxon>Vertebrata</taxon>
        <taxon>Euteleostomi</taxon>
        <taxon>Archelosauria</taxon>
        <taxon>Archosauria</taxon>
        <taxon>Dinosauria</taxon>
        <taxon>Saurischia</taxon>
        <taxon>Theropoda</taxon>
        <taxon>Coelurosauria</taxon>
        <taxon>Aves</taxon>
        <taxon>Neognathae</taxon>
        <taxon>Neoaves</taxon>
        <taxon>Telluraves</taxon>
        <taxon>Accipitrimorphae</taxon>
        <taxon>Accipitriformes</taxon>
        <taxon>Accipitridae</taxon>
        <taxon>Accipitrinae</taxon>
        <taxon>Buteo</taxon>
    </lineage>
</organism>
<keyword evidence="5" id="KW-0418">Kinase</keyword>
<keyword evidence="6" id="KW-0067">ATP-binding</keyword>
<keyword evidence="3" id="KW-0808">Transferase</keyword>
<evidence type="ECO:0000256" key="5">
    <source>
        <dbReference type="ARBA" id="ARBA00022777"/>
    </source>
</evidence>
<dbReference type="InterPro" id="IPR000719">
    <property type="entry name" value="Prot_kinase_dom"/>
</dbReference>
<evidence type="ECO:0000256" key="3">
    <source>
        <dbReference type="ARBA" id="ARBA00022679"/>
    </source>
</evidence>
<dbReference type="InterPro" id="IPR050108">
    <property type="entry name" value="CDK"/>
</dbReference>
<keyword evidence="2" id="KW-0723">Serine/threonine-protein kinase</keyword>
<dbReference type="GO" id="GO:0005524">
    <property type="term" value="F:ATP binding"/>
    <property type="evidence" value="ECO:0007669"/>
    <property type="project" value="UniProtKB-KW"/>
</dbReference>
<dbReference type="PANTHER" id="PTHR24056">
    <property type="entry name" value="CELL DIVISION PROTEIN KINASE"/>
    <property type="match status" value="1"/>
</dbReference>
<evidence type="ECO:0000256" key="4">
    <source>
        <dbReference type="ARBA" id="ARBA00022741"/>
    </source>
</evidence>
<dbReference type="GO" id="GO:0004674">
    <property type="term" value="F:protein serine/threonine kinase activity"/>
    <property type="evidence" value="ECO:0007669"/>
    <property type="project" value="UniProtKB-KW"/>
</dbReference>
<dbReference type="FunFam" id="1.10.510.10:FF:000191">
    <property type="entry name" value="cyclin-dependent kinase-like 1 isoform X1"/>
    <property type="match status" value="1"/>
</dbReference>
<dbReference type="SMART" id="SM00220">
    <property type="entry name" value="S_TKc"/>
    <property type="match status" value="1"/>
</dbReference>
<reference evidence="8" key="1">
    <citation type="submission" date="2025-08" db="UniProtKB">
        <authorList>
            <consortium name="Ensembl"/>
        </authorList>
    </citation>
    <scope>IDENTIFICATION</scope>
</reference>
<name>A0A8C0AP98_9AVES</name>
<evidence type="ECO:0000259" key="7">
    <source>
        <dbReference type="PROSITE" id="PS50011"/>
    </source>
</evidence>
<dbReference type="Proteomes" id="UP000694555">
    <property type="component" value="Unplaced"/>
</dbReference>
<evidence type="ECO:0000256" key="2">
    <source>
        <dbReference type="ARBA" id="ARBA00022527"/>
    </source>
</evidence>
<evidence type="ECO:0000313" key="8">
    <source>
        <dbReference type="Ensembl" id="ENSBJAP00000003734.1"/>
    </source>
</evidence>
<evidence type="ECO:0000256" key="1">
    <source>
        <dbReference type="ARBA" id="ARBA00006485"/>
    </source>
</evidence>
<sequence>SWFLLNVCLPATGSYHVCFSLWCITNQSICVLQQLKHPNLVNLLEVFRRKRRLHLVFEYCDHTVLHELDKHPRGVPEHLVKSITWQTLQAVNFCHKHNCIHRDVKPENILITKHSVIKLCDFGFARILTGPSDYYTDYVATRWYRSPELLVGDTQYGPPVDVWAIGCVFAELLSGVPLWPGKSDVDQLYLIRRTLGDLIPRHQQVFSTNQFFSGVRIPDPETMLELCRPVERVFCVILYFIFSKGCLRMDPAERQTCEQLLQHPYFDSIREAAELGKEHEKTARKPARLTRKHLQYLPQLTSSNVLPALDSKKYCCKTRKSNYHFPNI</sequence>
<reference evidence="8" key="2">
    <citation type="submission" date="2025-09" db="UniProtKB">
        <authorList>
            <consortium name="Ensembl"/>
        </authorList>
    </citation>
    <scope>IDENTIFICATION</scope>
</reference>
<dbReference type="Pfam" id="PF00069">
    <property type="entry name" value="Pkinase"/>
    <property type="match status" value="1"/>
</dbReference>
<keyword evidence="9" id="KW-1185">Reference proteome</keyword>
<dbReference type="Ensembl" id="ENSBJAT00000003825.1">
    <property type="protein sequence ID" value="ENSBJAP00000003734.1"/>
    <property type="gene ID" value="ENSBJAG00000002656.1"/>
</dbReference>
<evidence type="ECO:0000256" key="6">
    <source>
        <dbReference type="ARBA" id="ARBA00022840"/>
    </source>
</evidence>
<evidence type="ECO:0000313" key="9">
    <source>
        <dbReference type="Proteomes" id="UP000694555"/>
    </source>
</evidence>
<dbReference type="PROSITE" id="PS50011">
    <property type="entry name" value="PROTEIN_KINASE_DOM"/>
    <property type="match status" value="1"/>
</dbReference>
<dbReference type="GO" id="GO:0005634">
    <property type="term" value="C:nucleus"/>
    <property type="evidence" value="ECO:0007669"/>
    <property type="project" value="TreeGrafter"/>
</dbReference>
<proteinExistence type="inferred from homology"/>
<dbReference type="InterPro" id="IPR011009">
    <property type="entry name" value="Kinase-like_dom_sf"/>
</dbReference>
<dbReference type="AlphaFoldDB" id="A0A8C0AP98"/>
<feature type="domain" description="Protein kinase" evidence="7">
    <location>
        <begin position="1"/>
        <end position="266"/>
    </location>
</feature>
<comment type="similarity">
    <text evidence="1">Belongs to the protein kinase superfamily. CMGC Ser/Thr protein kinase family. CDC2/CDKX subfamily.</text>
</comment>
<dbReference type="PROSITE" id="PS00108">
    <property type="entry name" value="PROTEIN_KINASE_ST"/>
    <property type="match status" value="1"/>
</dbReference>